<sequence>MDQKLRFSSRNISISGENFTTAVIWVRLLPSLKKRHVSSPVKKRASSNRFS</sequence>
<reference evidence="1 2" key="1">
    <citation type="submission" date="2014-04" db="EMBL/GenBank/DDBJ databases">
        <authorList>
            <consortium name="DOE Joint Genome Institute"/>
            <person name="Kuo A."/>
            <person name="Kohler A."/>
            <person name="Costa M.D."/>
            <person name="Nagy L.G."/>
            <person name="Floudas D."/>
            <person name="Copeland A."/>
            <person name="Barry K.W."/>
            <person name="Cichocki N."/>
            <person name="Veneault-Fourrey C."/>
            <person name="LaButti K."/>
            <person name="Lindquist E.A."/>
            <person name="Lipzen A."/>
            <person name="Lundell T."/>
            <person name="Morin E."/>
            <person name="Murat C."/>
            <person name="Sun H."/>
            <person name="Tunlid A."/>
            <person name="Henrissat B."/>
            <person name="Grigoriev I.V."/>
            <person name="Hibbett D.S."/>
            <person name="Martin F."/>
            <person name="Nordberg H.P."/>
            <person name="Cantor M.N."/>
            <person name="Hua S.X."/>
        </authorList>
    </citation>
    <scope>NUCLEOTIDE SEQUENCE [LARGE SCALE GENOMIC DNA]</scope>
    <source>
        <strain evidence="1 2">Marx 270</strain>
    </source>
</reference>
<evidence type="ECO:0000313" key="2">
    <source>
        <dbReference type="Proteomes" id="UP000054217"/>
    </source>
</evidence>
<reference evidence="2" key="2">
    <citation type="submission" date="2015-01" db="EMBL/GenBank/DDBJ databases">
        <title>Evolutionary Origins and Diversification of the Mycorrhizal Mutualists.</title>
        <authorList>
            <consortium name="DOE Joint Genome Institute"/>
            <consortium name="Mycorrhizal Genomics Consortium"/>
            <person name="Kohler A."/>
            <person name="Kuo A."/>
            <person name="Nagy L.G."/>
            <person name="Floudas D."/>
            <person name="Copeland A."/>
            <person name="Barry K.W."/>
            <person name="Cichocki N."/>
            <person name="Veneault-Fourrey C."/>
            <person name="LaButti K."/>
            <person name="Lindquist E.A."/>
            <person name="Lipzen A."/>
            <person name="Lundell T."/>
            <person name="Morin E."/>
            <person name="Murat C."/>
            <person name="Riley R."/>
            <person name="Ohm R."/>
            <person name="Sun H."/>
            <person name="Tunlid A."/>
            <person name="Henrissat B."/>
            <person name="Grigoriev I.V."/>
            <person name="Hibbett D.S."/>
            <person name="Martin F."/>
        </authorList>
    </citation>
    <scope>NUCLEOTIDE SEQUENCE [LARGE SCALE GENOMIC DNA]</scope>
    <source>
        <strain evidence="2">Marx 270</strain>
    </source>
</reference>
<dbReference type="HOGENOM" id="CLU_3107372_0_0_1"/>
<organism evidence="1 2">
    <name type="scientific">Pisolithus tinctorius Marx 270</name>
    <dbReference type="NCBI Taxonomy" id="870435"/>
    <lineage>
        <taxon>Eukaryota</taxon>
        <taxon>Fungi</taxon>
        <taxon>Dikarya</taxon>
        <taxon>Basidiomycota</taxon>
        <taxon>Agaricomycotina</taxon>
        <taxon>Agaricomycetes</taxon>
        <taxon>Agaricomycetidae</taxon>
        <taxon>Boletales</taxon>
        <taxon>Sclerodermatineae</taxon>
        <taxon>Pisolithaceae</taxon>
        <taxon>Pisolithus</taxon>
    </lineage>
</organism>
<protein>
    <submittedName>
        <fullName evidence="1">Uncharacterized protein</fullName>
    </submittedName>
</protein>
<dbReference type="EMBL" id="KN831981">
    <property type="protein sequence ID" value="KIO02590.1"/>
    <property type="molecule type" value="Genomic_DNA"/>
</dbReference>
<keyword evidence="2" id="KW-1185">Reference proteome</keyword>
<dbReference type="Proteomes" id="UP000054217">
    <property type="component" value="Unassembled WGS sequence"/>
</dbReference>
<gene>
    <name evidence="1" type="ORF">M404DRAFT_1002198</name>
</gene>
<dbReference type="InParanoid" id="A0A0C3NNX3"/>
<dbReference type="AlphaFoldDB" id="A0A0C3NNX3"/>
<name>A0A0C3NNX3_PISTI</name>
<evidence type="ECO:0000313" key="1">
    <source>
        <dbReference type="EMBL" id="KIO02590.1"/>
    </source>
</evidence>
<proteinExistence type="predicted"/>
<accession>A0A0C3NNX3</accession>